<dbReference type="EMBL" id="QGGR01000021">
    <property type="protein sequence ID" value="PWK39838.1"/>
    <property type="molecule type" value="Genomic_DNA"/>
</dbReference>
<dbReference type="InterPro" id="IPR013785">
    <property type="entry name" value="Aldolase_TIM"/>
</dbReference>
<keyword evidence="2" id="KW-1185">Reference proteome</keyword>
<evidence type="ECO:0000313" key="2">
    <source>
        <dbReference type="Proteomes" id="UP000245697"/>
    </source>
</evidence>
<sequence length="96" mass="10571">MLGCIAASTSTDWATARRLFLPYDRDLEHGPRDSFPDPVAADPQYTIKPALEEGFNGIAIQAGLAEKFYWDHAGEVPLILKLNGKTDSQPPRTCKP</sequence>
<organism evidence="1 2">
    <name type="scientific">Actinoplanes xinjiangensis</name>
    <dbReference type="NCBI Taxonomy" id="512350"/>
    <lineage>
        <taxon>Bacteria</taxon>
        <taxon>Bacillati</taxon>
        <taxon>Actinomycetota</taxon>
        <taxon>Actinomycetes</taxon>
        <taxon>Micromonosporales</taxon>
        <taxon>Micromonosporaceae</taxon>
        <taxon>Actinoplanes</taxon>
    </lineage>
</organism>
<dbReference type="SUPFAM" id="SSF51569">
    <property type="entry name" value="Aldolase"/>
    <property type="match status" value="1"/>
</dbReference>
<dbReference type="Gene3D" id="3.20.20.70">
    <property type="entry name" value="Aldolase class I"/>
    <property type="match status" value="1"/>
</dbReference>
<name>A0A316F4P8_9ACTN</name>
<dbReference type="RefSeq" id="WP_239170470.1">
    <property type="nucleotide sequence ID" value="NZ_BONA01000076.1"/>
</dbReference>
<protein>
    <submittedName>
        <fullName evidence="1">Uncharacterized protein</fullName>
    </submittedName>
</protein>
<dbReference type="AlphaFoldDB" id="A0A316F4P8"/>
<accession>A0A316F4P8</accession>
<proteinExistence type="predicted"/>
<evidence type="ECO:0000313" key="1">
    <source>
        <dbReference type="EMBL" id="PWK39838.1"/>
    </source>
</evidence>
<gene>
    <name evidence="1" type="ORF">BC793_121105</name>
</gene>
<comment type="caution">
    <text evidence="1">The sequence shown here is derived from an EMBL/GenBank/DDBJ whole genome shotgun (WGS) entry which is preliminary data.</text>
</comment>
<dbReference type="Proteomes" id="UP000245697">
    <property type="component" value="Unassembled WGS sequence"/>
</dbReference>
<reference evidence="1 2" key="1">
    <citation type="submission" date="2018-05" db="EMBL/GenBank/DDBJ databases">
        <title>Genomic Encyclopedia of Archaeal and Bacterial Type Strains, Phase II (KMG-II): from individual species to whole genera.</title>
        <authorList>
            <person name="Goeker M."/>
        </authorList>
    </citation>
    <scope>NUCLEOTIDE SEQUENCE [LARGE SCALE GENOMIC DNA]</scope>
    <source>
        <strain evidence="1 2">DSM 45184</strain>
    </source>
</reference>